<evidence type="ECO:0000256" key="1">
    <source>
        <dbReference type="ARBA" id="ARBA00001957"/>
    </source>
</evidence>
<keyword evidence="3" id="KW-0597">Phosphoprotein</keyword>
<dbReference type="PANTHER" id="PTHR45527:SF1">
    <property type="entry name" value="FATTY ACID SYNTHASE"/>
    <property type="match status" value="1"/>
</dbReference>
<dbReference type="GO" id="GO:0016874">
    <property type="term" value="F:ligase activity"/>
    <property type="evidence" value="ECO:0007669"/>
    <property type="project" value="UniProtKB-KW"/>
</dbReference>
<keyword evidence="2" id="KW-0596">Phosphopantetheine</keyword>
<dbReference type="Pfam" id="PF00501">
    <property type="entry name" value="AMP-binding"/>
    <property type="match status" value="1"/>
</dbReference>
<dbReference type="STRING" id="882378.RBRH_04173"/>
<proteinExistence type="predicted"/>
<dbReference type="SUPFAM" id="SSF56801">
    <property type="entry name" value="Acetyl-CoA synthetase-like"/>
    <property type="match status" value="1"/>
</dbReference>
<dbReference type="PANTHER" id="PTHR45527">
    <property type="entry name" value="NONRIBOSOMAL PEPTIDE SYNTHETASE"/>
    <property type="match status" value="1"/>
</dbReference>
<dbReference type="InterPro" id="IPR025110">
    <property type="entry name" value="AMP-bd_C"/>
</dbReference>
<evidence type="ECO:0000313" key="5">
    <source>
        <dbReference type="EMBL" id="CBW75118.1"/>
    </source>
</evidence>
<dbReference type="Pfam" id="PF13193">
    <property type="entry name" value="AMP-binding_C"/>
    <property type="match status" value="1"/>
</dbReference>
<dbReference type="Gene3D" id="2.30.38.10">
    <property type="entry name" value="Luciferase, Domain 3"/>
    <property type="match status" value="1"/>
</dbReference>
<dbReference type="InterPro" id="IPR036736">
    <property type="entry name" value="ACP-like_sf"/>
</dbReference>
<evidence type="ECO:0000313" key="6">
    <source>
        <dbReference type="Proteomes" id="UP000007437"/>
    </source>
</evidence>
<comment type="cofactor">
    <cofactor evidence="1">
        <name>pantetheine 4'-phosphate</name>
        <dbReference type="ChEBI" id="CHEBI:47942"/>
    </cofactor>
</comment>
<dbReference type="SMART" id="SM00823">
    <property type="entry name" value="PKS_PP"/>
    <property type="match status" value="1"/>
</dbReference>
<dbReference type="FunFam" id="1.10.1200.10:FF:000016">
    <property type="entry name" value="Non-ribosomal peptide synthase"/>
    <property type="match status" value="1"/>
</dbReference>
<feature type="domain" description="Carrier" evidence="4">
    <location>
        <begin position="334"/>
        <end position="408"/>
    </location>
</feature>
<dbReference type="Gene3D" id="3.30.300.30">
    <property type="match status" value="1"/>
</dbReference>
<dbReference type="Pfam" id="PF00668">
    <property type="entry name" value="Condensation"/>
    <property type="match status" value="1"/>
</dbReference>
<dbReference type="HOGENOM" id="CLU_000022_2_10_4"/>
<dbReference type="GO" id="GO:0044550">
    <property type="term" value="P:secondary metabolite biosynthetic process"/>
    <property type="evidence" value="ECO:0007669"/>
    <property type="project" value="TreeGrafter"/>
</dbReference>
<dbReference type="EMBL" id="FR687359">
    <property type="protein sequence ID" value="CBW75118.1"/>
    <property type="molecule type" value="Genomic_DNA"/>
</dbReference>
<reference evidence="5 6" key="1">
    <citation type="journal article" date="2011" name="J. Bacteriol.">
        <title>Complete genome sequence of Burkholderia rhizoxinica, an endosymbiont of Rhizopus microsporus.</title>
        <authorList>
            <person name="Lackner G."/>
            <person name="Moebius N."/>
            <person name="Partida-Martinez L."/>
            <person name="Hertweck C."/>
        </authorList>
    </citation>
    <scope>NUCLEOTIDE SEQUENCE [LARGE SCALE GENOMIC DNA]</scope>
    <source>
        <strain evidence="6">DSM 19002 / CIP 109453 / HKI 454</strain>
    </source>
</reference>
<dbReference type="Gene3D" id="3.30.559.30">
    <property type="entry name" value="Nonribosomal peptide synthetase, condensation domain"/>
    <property type="match status" value="1"/>
</dbReference>
<dbReference type="FunFam" id="2.30.38.10:FF:000001">
    <property type="entry name" value="Non-ribosomal peptide synthetase PvdI"/>
    <property type="match status" value="1"/>
</dbReference>
<dbReference type="CDD" id="cd19531">
    <property type="entry name" value="LCL_NRPS-like"/>
    <property type="match status" value="1"/>
</dbReference>
<keyword evidence="5" id="KW-0436">Ligase</keyword>
<dbReference type="GO" id="GO:0031177">
    <property type="term" value="F:phosphopantetheine binding"/>
    <property type="evidence" value="ECO:0007669"/>
    <property type="project" value="InterPro"/>
</dbReference>
<dbReference type="GO" id="GO:0043041">
    <property type="term" value="P:amino acid activation for nonribosomal peptide biosynthetic process"/>
    <property type="evidence" value="ECO:0007669"/>
    <property type="project" value="TreeGrafter"/>
</dbReference>
<dbReference type="FunFam" id="3.30.300.30:FF:000010">
    <property type="entry name" value="Enterobactin synthetase component F"/>
    <property type="match status" value="1"/>
</dbReference>
<evidence type="ECO:0000256" key="3">
    <source>
        <dbReference type="ARBA" id="ARBA00022553"/>
    </source>
</evidence>
<sequence length="872" mass="96136">MAMSTLGTDDRVAFAASPAFDASTFEMWAPLLNGGCVVIFDSDTVLDPSRLEEALSRYQVTTLFLTTVLFNQLVPVMASALARLKYLLCGGEQENPESFAQLLKQTGPSHLIHCYGPTESTTFSTTYEVTELGDRPKRLPIGRPIANTQVYLLDAHGQPVPLGAVGELYIGGAGVARGYLNRPELTVERFVRDPFSAEPDARIYKTGDLARYLPDGNLEFLGRNDHQIKIRGFRIEPGEIEACLAVHPQVHDAVVLALGEGHDKRLVAYVVAHQADESLASTLRAHAAAALPEYMVPAAFVRLNALPLTPNGKLDRRALPAPDDDALAHQVYETPQGEVETTLAAIWAQLLSVERVGRHDSFFALGGHSLLAVRLINWARELGADVSLATLFAMPTLAAFAGALETYLQKGPDTPPEIMPVSREGYLPLSFAQQRLWFLSQLEGVSRIYHIPLALRVCGSLDRAAWQQALDALFARHEALRSTFVSVEGQPQVQLLPADTGVPLHWYDLRGMPDADVQLARLSREAAHAPFDLVHGPLLRACGMQLADDEHVVLLTQHHMVSDGWSLGVLVRELSALYAASVGVQADPLPPLTVQYPDYAAWQRQWLSGQRLKAQRDYWRATLANAPVLLALPTDRPRPAQQSFAGAHVSVHIDAKTTRALKRFSREHGATLFMTVLAAWSAVLSRLSGQEDLVIGTPSANRNHRQIEPLIGFFVNTLASRVDLSGKPSVAQLLERVRRTTLEAQAHQDLPFEQAVEIVQPPRRLDYTPLFQVMFAWHNNEKEQWRLPGLTVTPAEIDYDVAKFDLELNLYEAGEEIIGNLGYATALFDGATIERHVGYLRKMLQAMAADVLQPVTRIELLAPAERTLLLDT</sequence>
<dbReference type="PROSITE" id="PS00012">
    <property type="entry name" value="PHOSPHOPANTETHEINE"/>
    <property type="match status" value="1"/>
</dbReference>
<dbReference type="SUPFAM" id="SSF47336">
    <property type="entry name" value="ACP-like"/>
    <property type="match status" value="1"/>
</dbReference>
<accession>E5AR86</accession>
<dbReference type="GO" id="GO:0072330">
    <property type="term" value="P:monocarboxylic acid biosynthetic process"/>
    <property type="evidence" value="ECO:0007669"/>
    <property type="project" value="UniProtKB-ARBA"/>
</dbReference>
<dbReference type="Gene3D" id="3.40.50.980">
    <property type="match status" value="1"/>
</dbReference>
<dbReference type="InterPro" id="IPR045851">
    <property type="entry name" value="AMP-bd_C_sf"/>
</dbReference>
<dbReference type="KEGG" id="brh:RBRH_04173"/>
<dbReference type="Proteomes" id="UP000007437">
    <property type="component" value="Chromosome"/>
</dbReference>
<evidence type="ECO:0000259" key="4">
    <source>
        <dbReference type="PROSITE" id="PS50075"/>
    </source>
</evidence>
<dbReference type="Gene3D" id="1.10.1200.10">
    <property type="entry name" value="ACP-like"/>
    <property type="match status" value="1"/>
</dbReference>
<organism evidence="5 6">
    <name type="scientific">Mycetohabitans rhizoxinica (strain DSM 19002 / CIP 109453 / HKI 454)</name>
    <name type="common">Paraburkholderia rhizoxinica</name>
    <dbReference type="NCBI Taxonomy" id="882378"/>
    <lineage>
        <taxon>Bacteria</taxon>
        <taxon>Pseudomonadati</taxon>
        <taxon>Pseudomonadota</taxon>
        <taxon>Betaproteobacteria</taxon>
        <taxon>Burkholderiales</taxon>
        <taxon>Burkholderiaceae</taxon>
        <taxon>Mycetohabitans</taxon>
    </lineage>
</organism>
<dbReference type="Pfam" id="PF00550">
    <property type="entry name" value="PP-binding"/>
    <property type="match status" value="1"/>
</dbReference>
<dbReference type="SUPFAM" id="SSF52777">
    <property type="entry name" value="CoA-dependent acyltransferases"/>
    <property type="match status" value="2"/>
</dbReference>
<dbReference type="PROSITE" id="PS50075">
    <property type="entry name" value="CARRIER"/>
    <property type="match status" value="1"/>
</dbReference>
<dbReference type="Gene3D" id="3.30.559.10">
    <property type="entry name" value="Chloramphenicol acetyltransferase-like domain"/>
    <property type="match status" value="1"/>
</dbReference>
<dbReference type="InterPro" id="IPR020806">
    <property type="entry name" value="PKS_PP-bd"/>
</dbReference>
<dbReference type="InterPro" id="IPR000873">
    <property type="entry name" value="AMP-dep_synth/lig_dom"/>
</dbReference>
<dbReference type="GO" id="GO:0005829">
    <property type="term" value="C:cytosol"/>
    <property type="evidence" value="ECO:0007669"/>
    <property type="project" value="TreeGrafter"/>
</dbReference>
<dbReference type="EC" id="6.3.2.-" evidence="5"/>
<name>E5AR86_MYCRK</name>
<protein>
    <submittedName>
        <fullName evidence="5">Non-ribosomal peptide synthetase modules</fullName>
        <ecNumber evidence="5">6.3.2.-</ecNumber>
    </submittedName>
</protein>
<dbReference type="eggNOG" id="COG1020">
    <property type="taxonomic scope" value="Bacteria"/>
</dbReference>
<dbReference type="InterPro" id="IPR001242">
    <property type="entry name" value="Condensation_dom"/>
</dbReference>
<gene>
    <name evidence="5" type="ordered locus">RBRH_04173</name>
</gene>
<dbReference type="AlphaFoldDB" id="E5AR86"/>
<dbReference type="InterPro" id="IPR009081">
    <property type="entry name" value="PP-bd_ACP"/>
</dbReference>
<dbReference type="InterPro" id="IPR023213">
    <property type="entry name" value="CAT-like_dom_sf"/>
</dbReference>
<dbReference type="InterPro" id="IPR006162">
    <property type="entry name" value="Ppantetheine_attach_site"/>
</dbReference>
<evidence type="ECO:0000256" key="2">
    <source>
        <dbReference type="ARBA" id="ARBA00022450"/>
    </source>
</evidence>